<proteinExistence type="predicted"/>
<organism evidence="2 3">
    <name type="scientific">Kocuria soli</name>
    <dbReference type="NCBI Taxonomy" id="2485125"/>
    <lineage>
        <taxon>Bacteria</taxon>
        <taxon>Bacillati</taxon>
        <taxon>Actinomycetota</taxon>
        <taxon>Actinomycetes</taxon>
        <taxon>Micrococcales</taxon>
        <taxon>Micrococcaceae</taxon>
        <taxon>Kocuria</taxon>
    </lineage>
</organism>
<feature type="transmembrane region" description="Helical" evidence="1">
    <location>
        <begin position="27"/>
        <end position="52"/>
    </location>
</feature>
<evidence type="ECO:0000256" key="1">
    <source>
        <dbReference type="SAM" id="Phobius"/>
    </source>
</evidence>
<keyword evidence="1" id="KW-1133">Transmembrane helix</keyword>
<dbReference type="EMBL" id="RKMF01000001">
    <property type="protein sequence ID" value="ROZ65720.1"/>
    <property type="molecule type" value="Genomic_DNA"/>
</dbReference>
<name>A0A3N3ZTT0_9MICC</name>
<comment type="caution">
    <text evidence="2">The sequence shown here is derived from an EMBL/GenBank/DDBJ whole genome shotgun (WGS) entry which is preliminary data.</text>
</comment>
<dbReference type="AlphaFoldDB" id="A0A3N3ZTT0"/>
<keyword evidence="1" id="KW-0472">Membrane</keyword>
<dbReference type="Proteomes" id="UP000270616">
    <property type="component" value="Unassembled WGS sequence"/>
</dbReference>
<gene>
    <name evidence="2" type="ORF">EDL96_01150</name>
</gene>
<evidence type="ECO:0000313" key="3">
    <source>
        <dbReference type="Proteomes" id="UP000270616"/>
    </source>
</evidence>
<sequence>MYAYAPQPPMMQTAPLYRATPAPAPGVAVTALVVSIIIFALALLASPVTVIFSAAMGATATDPTSHYTNADLVASAVIAFLPLGISGILGMLCCFVPHLSMGASEFRGSGVKTASTVFLFLHLAFVAAAALFALWPLTALS</sequence>
<dbReference type="RefSeq" id="WP_123823612.1">
    <property type="nucleotide sequence ID" value="NZ_RKMF01000001.1"/>
</dbReference>
<evidence type="ECO:0000313" key="2">
    <source>
        <dbReference type="EMBL" id="ROZ65720.1"/>
    </source>
</evidence>
<feature type="transmembrane region" description="Helical" evidence="1">
    <location>
        <begin position="117"/>
        <end position="137"/>
    </location>
</feature>
<feature type="transmembrane region" description="Helical" evidence="1">
    <location>
        <begin position="72"/>
        <end position="96"/>
    </location>
</feature>
<reference evidence="2 3" key="1">
    <citation type="submission" date="2018-10" db="EMBL/GenBank/DDBJ databases">
        <title>Kocuria sp. M5W7-7, whole genome shotgun sequence.</title>
        <authorList>
            <person name="Tuo L."/>
        </authorList>
    </citation>
    <scope>NUCLEOTIDE SEQUENCE [LARGE SCALE GENOMIC DNA]</scope>
    <source>
        <strain evidence="2 3">M5W7-7</strain>
    </source>
</reference>
<protein>
    <submittedName>
        <fullName evidence="2">Uncharacterized protein</fullName>
    </submittedName>
</protein>
<keyword evidence="1" id="KW-0812">Transmembrane</keyword>
<keyword evidence="3" id="KW-1185">Reference proteome</keyword>
<accession>A0A3N3ZTT0</accession>